<dbReference type="GO" id="GO:0006606">
    <property type="term" value="P:protein import into nucleus"/>
    <property type="evidence" value="ECO:0007669"/>
    <property type="project" value="TreeGrafter"/>
</dbReference>
<dbReference type="GO" id="GO:0006405">
    <property type="term" value="P:RNA export from nucleus"/>
    <property type="evidence" value="ECO:0007669"/>
    <property type="project" value="TreeGrafter"/>
</dbReference>
<dbReference type="GO" id="GO:0017056">
    <property type="term" value="F:structural constituent of nuclear pore"/>
    <property type="evidence" value="ECO:0007669"/>
    <property type="project" value="InterPro"/>
</dbReference>
<dbReference type="GO" id="GO:0044611">
    <property type="term" value="C:nuclear pore inner ring"/>
    <property type="evidence" value="ECO:0007669"/>
    <property type="project" value="TreeGrafter"/>
</dbReference>
<reference evidence="1 2" key="1">
    <citation type="submission" date="2014-04" db="EMBL/GenBank/DDBJ databases">
        <authorList>
            <consortium name="DOE Joint Genome Institute"/>
            <person name="Kuo A."/>
            <person name="Kohler A."/>
            <person name="Nagy L.G."/>
            <person name="Floudas D."/>
            <person name="Copeland A."/>
            <person name="Barry K.W."/>
            <person name="Cichocki N."/>
            <person name="Veneault-Fourrey C."/>
            <person name="LaButti K."/>
            <person name="Lindquist E.A."/>
            <person name="Lipzen A."/>
            <person name="Lundell T."/>
            <person name="Morin E."/>
            <person name="Murat C."/>
            <person name="Sun H."/>
            <person name="Tunlid A."/>
            <person name="Henrissat B."/>
            <person name="Grigoriev I.V."/>
            <person name="Hibbett D.S."/>
            <person name="Martin F."/>
            <person name="Nordberg H.P."/>
            <person name="Cantor M.N."/>
            <person name="Hua S.X."/>
        </authorList>
    </citation>
    <scope>NUCLEOTIDE SEQUENCE [LARGE SCALE GENOMIC DNA]</scope>
    <source>
        <strain evidence="1 2">LaAM-08-1</strain>
    </source>
</reference>
<keyword evidence="2" id="KW-1185">Reference proteome</keyword>
<dbReference type="OrthoDB" id="102511at2759"/>
<dbReference type="PANTHER" id="PTHR31431:SF1">
    <property type="entry name" value="NUCLEOPORIN NUP188"/>
    <property type="match status" value="1"/>
</dbReference>
<organism evidence="1 2">
    <name type="scientific">Laccaria amethystina LaAM-08-1</name>
    <dbReference type="NCBI Taxonomy" id="1095629"/>
    <lineage>
        <taxon>Eukaryota</taxon>
        <taxon>Fungi</taxon>
        <taxon>Dikarya</taxon>
        <taxon>Basidiomycota</taxon>
        <taxon>Agaricomycotina</taxon>
        <taxon>Agaricomycetes</taxon>
        <taxon>Agaricomycetidae</taxon>
        <taxon>Agaricales</taxon>
        <taxon>Agaricineae</taxon>
        <taxon>Hydnangiaceae</taxon>
        <taxon>Laccaria</taxon>
    </lineage>
</organism>
<dbReference type="InterPro" id="IPR044840">
    <property type="entry name" value="Nup188"/>
</dbReference>
<dbReference type="Proteomes" id="UP000054477">
    <property type="component" value="Unassembled WGS sequence"/>
</dbReference>
<dbReference type="AlphaFoldDB" id="A0A0C9XF11"/>
<dbReference type="STRING" id="1095629.A0A0C9XF11"/>
<evidence type="ECO:0000313" key="1">
    <source>
        <dbReference type="EMBL" id="KIJ94752.1"/>
    </source>
</evidence>
<gene>
    <name evidence="1" type="ORF">K443DRAFT_11878</name>
</gene>
<accession>A0A0C9XF11</accession>
<dbReference type="PANTHER" id="PTHR31431">
    <property type="entry name" value="NUCLEOPORIN NUP188 HOMOLOG"/>
    <property type="match status" value="1"/>
</dbReference>
<name>A0A0C9XF11_9AGAR</name>
<sequence length="332" mass="36584">MAIVELVPVELIPDFDALVEVWIALFGRSESSSVSGICRQFWEADFRTGVARRAIIDVARQRFLIQVKPLVRLLRGMTGSGFLDTDSLSTADSSHEGEGLSEERKDCDTCVFQYLYKLPTFPQVLPLSACAGAHAIYERQPERYGSSKTNSGPTYLNLRPIRLPGGSVLPAKSTGRVLSGDGADHIVVCWQHEHSGWKLILEVLTDYVNRKRLDYGSGGTYRDVSFGRRGSAQTITLQIGDIGMERDSHGDEDMITDVLDRVRSVIRDNPQQAAELMFSLEEGEPVVAHTMTESQPPDLVQLTTMILEEALSRSNGGAKSPSRIKLITSAIS</sequence>
<dbReference type="EMBL" id="KN838780">
    <property type="protein sequence ID" value="KIJ94752.1"/>
    <property type="molecule type" value="Genomic_DNA"/>
</dbReference>
<proteinExistence type="predicted"/>
<protein>
    <submittedName>
        <fullName evidence="1">Uncharacterized protein</fullName>
    </submittedName>
</protein>
<reference evidence="2" key="2">
    <citation type="submission" date="2015-01" db="EMBL/GenBank/DDBJ databases">
        <title>Evolutionary Origins and Diversification of the Mycorrhizal Mutualists.</title>
        <authorList>
            <consortium name="DOE Joint Genome Institute"/>
            <consortium name="Mycorrhizal Genomics Consortium"/>
            <person name="Kohler A."/>
            <person name="Kuo A."/>
            <person name="Nagy L.G."/>
            <person name="Floudas D."/>
            <person name="Copeland A."/>
            <person name="Barry K.W."/>
            <person name="Cichocki N."/>
            <person name="Veneault-Fourrey C."/>
            <person name="LaButti K."/>
            <person name="Lindquist E.A."/>
            <person name="Lipzen A."/>
            <person name="Lundell T."/>
            <person name="Morin E."/>
            <person name="Murat C."/>
            <person name="Riley R."/>
            <person name="Ohm R."/>
            <person name="Sun H."/>
            <person name="Tunlid A."/>
            <person name="Henrissat B."/>
            <person name="Grigoriev I.V."/>
            <person name="Hibbett D.S."/>
            <person name="Martin F."/>
        </authorList>
    </citation>
    <scope>NUCLEOTIDE SEQUENCE [LARGE SCALE GENOMIC DNA]</scope>
    <source>
        <strain evidence="2">LaAM-08-1</strain>
    </source>
</reference>
<dbReference type="HOGENOM" id="CLU_838254_0_0_1"/>
<evidence type="ECO:0000313" key="2">
    <source>
        <dbReference type="Proteomes" id="UP000054477"/>
    </source>
</evidence>
<feature type="non-terminal residue" evidence="1">
    <location>
        <position position="332"/>
    </location>
</feature>